<dbReference type="SMART" id="SM00220">
    <property type="entry name" value="S_TKc"/>
    <property type="match status" value="1"/>
</dbReference>
<dbReference type="Pfam" id="PF00069">
    <property type="entry name" value="Pkinase"/>
    <property type="match status" value="1"/>
</dbReference>
<accession>A0A836BU32</accession>
<dbReference type="EMBL" id="JAEHOE010000076">
    <property type="protein sequence ID" value="KAG2489131.1"/>
    <property type="molecule type" value="Genomic_DNA"/>
</dbReference>
<protein>
    <recommendedName>
        <fullName evidence="2">Protein kinase domain-containing protein</fullName>
    </recommendedName>
</protein>
<proteinExistence type="predicted"/>
<reference evidence="3" key="1">
    <citation type="journal article" date="2020" name="bioRxiv">
        <title>Comparative genomics of Chlamydomonas.</title>
        <authorList>
            <person name="Craig R.J."/>
            <person name="Hasan A.R."/>
            <person name="Ness R.W."/>
            <person name="Keightley P.D."/>
        </authorList>
    </citation>
    <scope>NUCLEOTIDE SEQUENCE</scope>
    <source>
        <strain evidence="3">CCAP 11/70</strain>
    </source>
</reference>
<dbReference type="AlphaFoldDB" id="A0A836BU32"/>
<dbReference type="OrthoDB" id="4062651at2759"/>
<organism evidence="3 4">
    <name type="scientific">Edaphochlamys debaryana</name>
    <dbReference type="NCBI Taxonomy" id="47281"/>
    <lineage>
        <taxon>Eukaryota</taxon>
        <taxon>Viridiplantae</taxon>
        <taxon>Chlorophyta</taxon>
        <taxon>core chlorophytes</taxon>
        <taxon>Chlorophyceae</taxon>
        <taxon>CS clade</taxon>
        <taxon>Chlamydomonadales</taxon>
        <taxon>Chlamydomonadales incertae sedis</taxon>
        <taxon>Edaphochlamys</taxon>
    </lineage>
</organism>
<feature type="compositionally biased region" description="Low complexity" evidence="1">
    <location>
        <begin position="602"/>
        <end position="619"/>
    </location>
</feature>
<feature type="compositionally biased region" description="Gly residues" evidence="1">
    <location>
        <begin position="526"/>
        <end position="536"/>
    </location>
</feature>
<gene>
    <name evidence="3" type="ORF">HYH03_012357</name>
</gene>
<dbReference type="InterPro" id="IPR011009">
    <property type="entry name" value="Kinase-like_dom_sf"/>
</dbReference>
<dbReference type="GO" id="GO:0005524">
    <property type="term" value="F:ATP binding"/>
    <property type="evidence" value="ECO:0007669"/>
    <property type="project" value="InterPro"/>
</dbReference>
<dbReference type="Proteomes" id="UP000612055">
    <property type="component" value="Unassembled WGS sequence"/>
</dbReference>
<feature type="region of interest" description="Disordered" evidence="1">
    <location>
        <begin position="513"/>
        <end position="552"/>
    </location>
</feature>
<dbReference type="Gene3D" id="1.10.510.10">
    <property type="entry name" value="Transferase(Phosphotransferase) domain 1"/>
    <property type="match status" value="1"/>
</dbReference>
<evidence type="ECO:0000259" key="2">
    <source>
        <dbReference type="PROSITE" id="PS50011"/>
    </source>
</evidence>
<dbReference type="PANTHER" id="PTHR44329:SF214">
    <property type="entry name" value="PROTEIN KINASE DOMAIN-CONTAINING PROTEIN"/>
    <property type="match status" value="1"/>
</dbReference>
<dbReference type="InterPro" id="IPR051681">
    <property type="entry name" value="Ser/Thr_Kinases-Pseudokinases"/>
</dbReference>
<feature type="domain" description="Protein kinase" evidence="2">
    <location>
        <begin position="1"/>
        <end position="391"/>
    </location>
</feature>
<comment type="caution">
    <text evidence="3">The sequence shown here is derived from an EMBL/GenBank/DDBJ whole genome shotgun (WGS) entry which is preliminary data.</text>
</comment>
<dbReference type="PROSITE" id="PS00108">
    <property type="entry name" value="PROTEIN_KINASE_ST"/>
    <property type="match status" value="1"/>
</dbReference>
<dbReference type="PROSITE" id="PS50011">
    <property type="entry name" value="PROTEIN_KINASE_DOM"/>
    <property type="match status" value="1"/>
</dbReference>
<keyword evidence="4" id="KW-1185">Reference proteome</keyword>
<dbReference type="InterPro" id="IPR008271">
    <property type="entry name" value="Ser/Thr_kinase_AS"/>
</dbReference>
<dbReference type="InterPro" id="IPR000719">
    <property type="entry name" value="Prot_kinase_dom"/>
</dbReference>
<evidence type="ECO:0000313" key="4">
    <source>
        <dbReference type="Proteomes" id="UP000612055"/>
    </source>
</evidence>
<dbReference type="SUPFAM" id="SSF56112">
    <property type="entry name" value="Protein kinase-like (PK-like)"/>
    <property type="match status" value="1"/>
</dbReference>
<sequence length="619" mass="63690">MPPPKGRGRQAAGPHHRRLLSFVPAACSPSALPASLAVPSRAALVAPLESGSPLGALHEALARLGARVGGVVTLVVMELCCKGTLARAVHRGIFATDSVQWPPRVARRALVRTAAEVARALLHLHAGGIVHGDLKPGNVVLKASRTDRRGFTAKVCDFGLCHLLPDGVKSIDTCTWGTLSYMAPEAMMGHVGKPADVWSFGVILNELLTRQLPYGGETEQAILAFGIMQGTLQLQWPEVPERPEGGPAAEDGSCDNPLAYYRSLANARHPPESVLSLALGPASGAPDRCNTSGLDASCATDGTSMYTRTPTTITSVTATTNDFHASALASNATSAQPCTDGSGMTAVGGWDDLDPVLPCLVNLGRRCTARDPAARPCFAEVLGELVDMEIILKAARPKYAAKSVPTRPTSALPSDPARAGGTSSGPAAGEAPAAPPAAAAVGELRDMLDATEAARLQLGALVVEARLRRRAAEAVPVPCARLPPDPYGGREPEPLPPRIAALIENARAAFQQSRPRSCAGNEEAGAGAGAGAGMGSGAVVSGPDPQQRREHAAAVEALRLAIKEQLDAALGPVWPPKQPSSKLPPAEPCPGGDGTTAPLMPGGPAESPAEPAQPQGLGN</sequence>
<name>A0A836BU32_9CHLO</name>
<evidence type="ECO:0000313" key="3">
    <source>
        <dbReference type="EMBL" id="KAG2489131.1"/>
    </source>
</evidence>
<feature type="region of interest" description="Disordered" evidence="1">
    <location>
        <begin position="402"/>
        <end position="437"/>
    </location>
</feature>
<feature type="region of interest" description="Disordered" evidence="1">
    <location>
        <begin position="571"/>
        <end position="619"/>
    </location>
</feature>
<dbReference type="GO" id="GO:0004674">
    <property type="term" value="F:protein serine/threonine kinase activity"/>
    <property type="evidence" value="ECO:0007669"/>
    <property type="project" value="TreeGrafter"/>
</dbReference>
<evidence type="ECO:0000256" key="1">
    <source>
        <dbReference type="SAM" id="MobiDB-lite"/>
    </source>
</evidence>
<feature type="compositionally biased region" description="Low complexity" evidence="1">
    <location>
        <begin position="416"/>
        <end position="437"/>
    </location>
</feature>
<dbReference type="PANTHER" id="PTHR44329">
    <property type="entry name" value="SERINE/THREONINE-PROTEIN KINASE TNNI3K-RELATED"/>
    <property type="match status" value="1"/>
</dbReference>